<evidence type="ECO:0000313" key="2">
    <source>
        <dbReference type="Proteomes" id="UP000836841"/>
    </source>
</evidence>
<protein>
    <submittedName>
        <fullName evidence="1">Uncharacterized protein</fullName>
    </submittedName>
</protein>
<accession>A0AAU9SDH4</accession>
<organism evidence="1 2">
    <name type="scientific">Thlaspi arvense</name>
    <name type="common">Field penny-cress</name>
    <dbReference type="NCBI Taxonomy" id="13288"/>
    <lineage>
        <taxon>Eukaryota</taxon>
        <taxon>Viridiplantae</taxon>
        <taxon>Streptophyta</taxon>
        <taxon>Embryophyta</taxon>
        <taxon>Tracheophyta</taxon>
        <taxon>Spermatophyta</taxon>
        <taxon>Magnoliopsida</taxon>
        <taxon>eudicotyledons</taxon>
        <taxon>Gunneridae</taxon>
        <taxon>Pentapetalae</taxon>
        <taxon>rosids</taxon>
        <taxon>malvids</taxon>
        <taxon>Brassicales</taxon>
        <taxon>Brassicaceae</taxon>
        <taxon>Thlaspideae</taxon>
        <taxon>Thlaspi</taxon>
    </lineage>
</organism>
<dbReference type="EMBL" id="OU466860">
    <property type="protein sequence ID" value="CAH2060866.1"/>
    <property type="molecule type" value="Genomic_DNA"/>
</dbReference>
<sequence length="92" mass="10264">MYFFGDASMTLRTAVREVGATREIISPSRSLGSSSSCDCDWFSAILMRRPDSDTRDIISPRRSCGRSSRSEIVLMGAIFGSYVVFNRRTAKL</sequence>
<proteinExistence type="predicted"/>
<dbReference type="Proteomes" id="UP000836841">
    <property type="component" value="Chromosome 4"/>
</dbReference>
<evidence type="ECO:0000313" key="1">
    <source>
        <dbReference type="EMBL" id="CAH2060866.1"/>
    </source>
</evidence>
<reference evidence="1 2" key="1">
    <citation type="submission" date="2022-03" db="EMBL/GenBank/DDBJ databases">
        <authorList>
            <person name="Nunn A."/>
            <person name="Chopra R."/>
            <person name="Nunn A."/>
            <person name="Contreras Garrido A."/>
        </authorList>
    </citation>
    <scope>NUCLEOTIDE SEQUENCE [LARGE SCALE GENOMIC DNA]</scope>
</reference>
<keyword evidence="2" id="KW-1185">Reference proteome</keyword>
<name>A0AAU9SDH4_THLAR</name>
<gene>
    <name evidence="1" type="ORF">TAV2_LOCUS13956</name>
</gene>
<dbReference type="AlphaFoldDB" id="A0AAU9SDH4"/>